<name>A0ACC0UQZ7_9HYPO</name>
<accession>A0ACC0UQZ7</accession>
<evidence type="ECO:0000313" key="1">
    <source>
        <dbReference type="EMBL" id="KAI9896569.1"/>
    </source>
</evidence>
<dbReference type="EMBL" id="CM047948">
    <property type="protein sequence ID" value="KAI9896569.1"/>
    <property type="molecule type" value="Genomic_DNA"/>
</dbReference>
<organism evidence="1 2">
    <name type="scientific">Trichothecium roseum</name>
    <dbReference type="NCBI Taxonomy" id="47278"/>
    <lineage>
        <taxon>Eukaryota</taxon>
        <taxon>Fungi</taxon>
        <taxon>Dikarya</taxon>
        <taxon>Ascomycota</taxon>
        <taxon>Pezizomycotina</taxon>
        <taxon>Sordariomycetes</taxon>
        <taxon>Hypocreomycetidae</taxon>
        <taxon>Hypocreales</taxon>
        <taxon>Hypocreales incertae sedis</taxon>
        <taxon>Trichothecium</taxon>
    </lineage>
</organism>
<reference evidence="1" key="1">
    <citation type="submission" date="2022-10" db="EMBL/GenBank/DDBJ databases">
        <title>Complete Genome of Trichothecium roseum strain YXFP-22015, a Plant Pathogen Isolated from Citrus.</title>
        <authorList>
            <person name="Wang Y."/>
            <person name="Zhu L."/>
        </authorList>
    </citation>
    <scope>NUCLEOTIDE SEQUENCE</scope>
    <source>
        <strain evidence="1">YXFP-22015</strain>
    </source>
</reference>
<protein>
    <submittedName>
        <fullName evidence="1">Uncharacterized protein</fullName>
    </submittedName>
</protein>
<sequence length="173" mass="19579">MLAITTENGSRSPGAQTPKAAGGSNRYSLFSEDSDDGTISVNLRIPRLAFDESDYLVASKQTPAYARLLVERWAFDNRQMHAGAPSLLRTTKLCVQALNLSVHRDWVAAVERKDEPARCFLKNIKQAVTNYENRLEADYDAERAELKRKLEQSEDGDVPLTEEEMRAYQLHLY</sequence>
<evidence type="ECO:0000313" key="2">
    <source>
        <dbReference type="Proteomes" id="UP001163324"/>
    </source>
</evidence>
<comment type="caution">
    <text evidence="1">The sequence shown here is derived from an EMBL/GenBank/DDBJ whole genome shotgun (WGS) entry which is preliminary data.</text>
</comment>
<proteinExistence type="predicted"/>
<dbReference type="Proteomes" id="UP001163324">
    <property type="component" value="Chromosome 9"/>
</dbReference>
<gene>
    <name evidence="1" type="ORF">N3K66_008741</name>
</gene>
<keyword evidence="2" id="KW-1185">Reference proteome</keyword>